<reference evidence="1 2" key="1">
    <citation type="journal article" date="2015" name="Genome Biol. Evol.">
        <title>Phylogenomic analyses indicate that early fungi evolved digesting cell walls of algal ancestors of land plants.</title>
        <authorList>
            <person name="Chang Y."/>
            <person name="Wang S."/>
            <person name="Sekimoto S."/>
            <person name="Aerts A.L."/>
            <person name="Choi C."/>
            <person name="Clum A."/>
            <person name="LaButti K.M."/>
            <person name="Lindquist E.A."/>
            <person name="Yee Ngan C."/>
            <person name="Ohm R.A."/>
            <person name="Salamov A.A."/>
            <person name="Grigoriev I.V."/>
            <person name="Spatafora J.W."/>
            <person name="Berbee M.L."/>
        </authorList>
    </citation>
    <scope>NUCLEOTIDE SEQUENCE [LARGE SCALE GENOMIC DNA]</scope>
    <source>
        <strain evidence="1 2">NRRL 1564</strain>
    </source>
</reference>
<evidence type="ECO:0000313" key="2">
    <source>
        <dbReference type="Proteomes" id="UP000242474"/>
    </source>
</evidence>
<dbReference type="AlphaFoldDB" id="A0A2G5B427"/>
<gene>
    <name evidence="1" type="ORF">COEREDRAFT_89541</name>
</gene>
<protein>
    <submittedName>
        <fullName evidence="1">Uncharacterized protein</fullName>
    </submittedName>
</protein>
<proteinExistence type="predicted"/>
<keyword evidence="2" id="KW-1185">Reference proteome</keyword>
<evidence type="ECO:0000313" key="1">
    <source>
        <dbReference type="EMBL" id="PIA13487.1"/>
    </source>
</evidence>
<dbReference type="EMBL" id="KZ303536">
    <property type="protein sequence ID" value="PIA13487.1"/>
    <property type="molecule type" value="Genomic_DNA"/>
</dbReference>
<organism evidence="1 2">
    <name type="scientific">Coemansia reversa (strain ATCC 12441 / NRRL 1564)</name>
    <dbReference type="NCBI Taxonomy" id="763665"/>
    <lineage>
        <taxon>Eukaryota</taxon>
        <taxon>Fungi</taxon>
        <taxon>Fungi incertae sedis</taxon>
        <taxon>Zoopagomycota</taxon>
        <taxon>Kickxellomycotina</taxon>
        <taxon>Kickxellomycetes</taxon>
        <taxon>Kickxellales</taxon>
        <taxon>Kickxellaceae</taxon>
        <taxon>Coemansia</taxon>
    </lineage>
</organism>
<name>A0A2G5B427_COERN</name>
<sequence>MDARLEELKMLSCDGPAATDVFRQISSMPFTDDDNVVEKSEKTWVIVLIYNNKTFQEIRVYDTSLSLSRSLIIKTLAEKLGKYYQINILTLKEIFGDLSFDSIESCKDTLTRQISNGNFKKLECDEEITKNTCNFYAGLQPYIAFMVDTDKMESLINSIEGRCSVM</sequence>
<accession>A0A2G5B427</accession>
<dbReference type="Proteomes" id="UP000242474">
    <property type="component" value="Unassembled WGS sequence"/>
</dbReference>